<name>A0A367INX0_RHIST</name>
<dbReference type="Proteomes" id="UP000253551">
    <property type="component" value="Unassembled WGS sequence"/>
</dbReference>
<dbReference type="SUPFAM" id="SSF53474">
    <property type="entry name" value="alpha/beta-Hydrolases"/>
    <property type="match status" value="1"/>
</dbReference>
<dbReference type="InterPro" id="IPR050300">
    <property type="entry name" value="GDXG_lipolytic_enzyme"/>
</dbReference>
<evidence type="ECO:0000313" key="4">
    <source>
        <dbReference type="Proteomes" id="UP000253551"/>
    </source>
</evidence>
<gene>
    <name evidence="3" type="ORF">CU098_005700</name>
</gene>
<evidence type="ECO:0000259" key="2">
    <source>
        <dbReference type="Pfam" id="PF07859"/>
    </source>
</evidence>
<dbReference type="InterPro" id="IPR029058">
    <property type="entry name" value="AB_hydrolase_fold"/>
</dbReference>
<comment type="caution">
    <text evidence="3">The sequence shown here is derived from an EMBL/GenBank/DDBJ whole genome shotgun (WGS) entry which is preliminary data.</text>
</comment>
<reference evidence="3 4" key="1">
    <citation type="journal article" date="2018" name="G3 (Bethesda)">
        <title>Phylogenetic and Phylogenomic Definition of Rhizopus Species.</title>
        <authorList>
            <person name="Gryganskyi A.P."/>
            <person name="Golan J."/>
            <person name="Dolatabadi S."/>
            <person name="Mondo S."/>
            <person name="Robb S."/>
            <person name="Idnurm A."/>
            <person name="Muszewska A."/>
            <person name="Steczkiewicz K."/>
            <person name="Masonjones S."/>
            <person name="Liao H.L."/>
            <person name="Gajdeczka M.T."/>
            <person name="Anike F."/>
            <person name="Vuek A."/>
            <person name="Anishchenko I.M."/>
            <person name="Voigt K."/>
            <person name="de Hoog G.S."/>
            <person name="Smith M.E."/>
            <person name="Heitman J."/>
            <person name="Vilgalys R."/>
            <person name="Stajich J.E."/>
        </authorList>
    </citation>
    <scope>NUCLEOTIDE SEQUENCE [LARGE SCALE GENOMIC DNA]</scope>
    <source>
        <strain evidence="3 4">LSU 92-RS-03</strain>
    </source>
</reference>
<keyword evidence="1" id="KW-0378">Hydrolase</keyword>
<dbReference type="PANTHER" id="PTHR48081">
    <property type="entry name" value="AB HYDROLASE SUPERFAMILY PROTEIN C4A8.06C"/>
    <property type="match status" value="1"/>
</dbReference>
<dbReference type="OrthoDB" id="408631at2759"/>
<dbReference type="PANTHER" id="PTHR48081:SF8">
    <property type="entry name" value="ALPHA_BETA HYDROLASE FOLD-3 DOMAIN-CONTAINING PROTEIN-RELATED"/>
    <property type="match status" value="1"/>
</dbReference>
<dbReference type="Gene3D" id="3.40.50.1820">
    <property type="entry name" value="alpha/beta hydrolase"/>
    <property type="match status" value="1"/>
</dbReference>
<dbReference type="STRING" id="4846.A0A367INX0"/>
<evidence type="ECO:0000313" key="3">
    <source>
        <dbReference type="EMBL" id="RCH79329.1"/>
    </source>
</evidence>
<evidence type="ECO:0000256" key="1">
    <source>
        <dbReference type="ARBA" id="ARBA00022801"/>
    </source>
</evidence>
<dbReference type="AlphaFoldDB" id="A0A367INX0"/>
<protein>
    <recommendedName>
        <fullName evidence="2">Alpha/beta hydrolase fold-3 domain-containing protein</fullName>
    </recommendedName>
</protein>
<dbReference type="Pfam" id="PF07859">
    <property type="entry name" value="Abhydrolase_3"/>
    <property type="match status" value="1"/>
</dbReference>
<organism evidence="3 4">
    <name type="scientific">Rhizopus stolonifer</name>
    <name type="common">Rhizopus nigricans</name>
    <dbReference type="NCBI Taxonomy" id="4846"/>
    <lineage>
        <taxon>Eukaryota</taxon>
        <taxon>Fungi</taxon>
        <taxon>Fungi incertae sedis</taxon>
        <taxon>Mucoromycota</taxon>
        <taxon>Mucoromycotina</taxon>
        <taxon>Mucoromycetes</taxon>
        <taxon>Mucorales</taxon>
        <taxon>Mucorineae</taxon>
        <taxon>Rhizopodaceae</taxon>
        <taxon>Rhizopus</taxon>
    </lineage>
</organism>
<feature type="domain" description="Alpha/beta hydrolase fold-3" evidence="2">
    <location>
        <begin position="82"/>
        <end position="285"/>
    </location>
</feature>
<dbReference type="GO" id="GO:0016787">
    <property type="term" value="F:hydrolase activity"/>
    <property type="evidence" value="ECO:0007669"/>
    <property type="project" value="UniProtKB-KW"/>
</dbReference>
<keyword evidence="4" id="KW-1185">Reference proteome</keyword>
<dbReference type="EMBL" id="PJQM01006650">
    <property type="protein sequence ID" value="RCH79329.1"/>
    <property type="molecule type" value="Genomic_DNA"/>
</dbReference>
<proteinExistence type="predicted"/>
<dbReference type="InterPro" id="IPR013094">
    <property type="entry name" value="AB_hydrolase_3"/>
</dbReference>
<sequence>MTVYPRVPLKPETIKVVSDTLEIPAEEACLLENYRRFMNTMVNPKVDNSVHKETRVIKFNDVEVKIIIVRPLGREDEILPVILYLHGGGWVFTGYDIFSLANRSDACLVFVDYSLSPEVKHPVALEECYAALCWIQKNADSIKVDSSRLAVTGDSAGGNLSAALTLLSKQRGNTGISQQVLIYPVTDSNFETFSYEEHKDDPFIHRDMMKYFWQSYIRDENDYNLPLLAPLKSKLEDLKGLPPALVITAETDVLRDEGEAYAKKLKKAEMPTVSVRYNNASHGFFSLSTPSISAEGILAIQQTASWLKKEWNIES</sequence>
<accession>A0A367INX0</accession>